<evidence type="ECO:0000313" key="2">
    <source>
        <dbReference type="Proteomes" id="UP001055115"/>
    </source>
</evidence>
<comment type="caution">
    <text evidence="1">The sequence shown here is derived from an EMBL/GenBank/DDBJ whole genome shotgun (WGS) entry which is preliminary data.</text>
</comment>
<reference evidence="1 2" key="1">
    <citation type="submission" date="2022-03" db="EMBL/GenBank/DDBJ databases">
        <title>Genome data of Colletotrichum spp.</title>
        <authorList>
            <person name="Utami Y.D."/>
            <person name="Hiruma K."/>
        </authorList>
    </citation>
    <scope>NUCLEOTIDE SEQUENCE [LARGE SCALE GENOMIC DNA]</scope>
    <source>
        <strain evidence="1 2">MAFF 239500</strain>
    </source>
</reference>
<dbReference type="Proteomes" id="UP001055115">
    <property type="component" value="Unassembled WGS sequence"/>
</dbReference>
<dbReference type="AlphaFoldDB" id="A0AA37PAH6"/>
<dbReference type="EMBL" id="BQXU01000024">
    <property type="protein sequence ID" value="GKT48642.1"/>
    <property type="molecule type" value="Genomic_DNA"/>
</dbReference>
<dbReference type="GeneID" id="73329625"/>
<dbReference type="Gene3D" id="3.50.50.60">
    <property type="entry name" value="FAD/NAD(P)-binding domain"/>
    <property type="match status" value="1"/>
</dbReference>
<accession>A0AA37PAH6</accession>
<evidence type="ECO:0000313" key="1">
    <source>
        <dbReference type="EMBL" id="GKT48642.1"/>
    </source>
</evidence>
<dbReference type="RefSeq" id="XP_049130992.1">
    <property type="nucleotide sequence ID" value="XM_049275035.1"/>
</dbReference>
<sequence length="85" mass="9937">MEDWKKKKVLDMNEASLFSKNESSWYMGVNIPGKKTEQLNYLGDIPEYIKACKEGTSDWENFEIVKGNAAKKKLVEEMEEIDMQR</sequence>
<name>A0AA37PAH6_9PEZI</name>
<proteinExistence type="predicted"/>
<organism evidence="1 2">
    <name type="scientific">Colletotrichum spaethianum</name>
    <dbReference type="NCBI Taxonomy" id="700344"/>
    <lineage>
        <taxon>Eukaryota</taxon>
        <taxon>Fungi</taxon>
        <taxon>Dikarya</taxon>
        <taxon>Ascomycota</taxon>
        <taxon>Pezizomycotina</taxon>
        <taxon>Sordariomycetes</taxon>
        <taxon>Hypocreomycetidae</taxon>
        <taxon>Glomerellales</taxon>
        <taxon>Glomerellaceae</taxon>
        <taxon>Colletotrichum</taxon>
        <taxon>Colletotrichum spaethianum species complex</taxon>
    </lineage>
</organism>
<dbReference type="InterPro" id="IPR036188">
    <property type="entry name" value="FAD/NAD-bd_sf"/>
</dbReference>
<keyword evidence="2" id="KW-1185">Reference proteome</keyword>
<protein>
    <submittedName>
        <fullName evidence="1">Uncharacterized protein</fullName>
    </submittedName>
</protein>
<gene>
    <name evidence="1" type="ORF">ColSpa_08823</name>
</gene>